<feature type="compositionally biased region" description="Basic and acidic residues" evidence="2">
    <location>
        <begin position="1043"/>
        <end position="1061"/>
    </location>
</feature>
<feature type="region of interest" description="Disordered" evidence="2">
    <location>
        <begin position="681"/>
        <end position="797"/>
    </location>
</feature>
<feature type="compositionally biased region" description="Low complexity" evidence="2">
    <location>
        <begin position="752"/>
        <end position="797"/>
    </location>
</feature>
<keyword evidence="1" id="KW-0175">Coiled coil</keyword>
<feature type="coiled-coil region" evidence="1">
    <location>
        <begin position="971"/>
        <end position="1015"/>
    </location>
</feature>
<keyword evidence="3" id="KW-0472">Membrane</keyword>
<protein>
    <recommendedName>
        <fullName evidence="6">DUF4175 family protein</fullName>
    </recommendedName>
</protein>
<evidence type="ECO:0000256" key="3">
    <source>
        <dbReference type="SAM" id="Phobius"/>
    </source>
</evidence>
<keyword evidence="3" id="KW-0812">Transmembrane</keyword>
<dbReference type="EMBL" id="VBOY01000049">
    <property type="protein sequence ID" value="TMQ67082.1"/>
    <property type="molecule type" value="Genomic_DNA"/>
</dbReference>
<feature type="transmembrane region" description="Helical" evidence="3">
    <location>
        <begin position="60"/>
        <end position="79"/>
    </location>
</feature>
<evidence type="ECO:0000256" key="2">
    <source>
        <dbReference type="SAM" id="MobiDB-lite"/>
    </source>
</evidence>
<keyword evidence="3" id="KW-1133">Transmembrane helix</keyword>
<evidence type="ECO:0008006" key="6">
    <source>
        <dbReference type="Google" id="ProtNLM"/>
    </source>
</evidence>
<evidence type="ECO:0000313" key="5">
    <source>
        <dbReference type="Proteomes" id="UP000316609"/>
    </source>
</evidence>
<feature type="compositionally biased region" description="Basic and acidic residues" evidence="2">
    <location>
        <begin position="721"/>
        <end position="739"/>
    </location>
</feature>
<feature type="compositionally biased region" description="Polar residues" evidence="2">
    <location>
        <begin position="819"/>
        <end position="843"/>
    </location>
</feature>
<proteinExistence type="predicted"/>
<gene>
    <name evidence="4" type="ORF">E6K78_05695</name>
</gene>
<feature type="region of interest" description="Disordered" evidence="2">
    <location>
        <begin position="1043"/>
        <end position="1073"/>
    </location>
</feature>
<feature type="region of interest" description="Disordered" evidence="2">
    <location>
        <begin position="881"/>
        <end position="902"/>
    </location>
</feature>
<feature type="region of interest" description="Disordered" evidence="2">
    <location>
        <begin position="537"/>
        <end position="557"/>
    </location>
</feature>
<feature type="region of interest" description="Disordered" evidence="2">
    <location>
        <begin position="819"/>
        <end position="845"/>
    </location>
</feature>
<feature type="transmembrane region" description="Helical" evidence="3">
    <location>
        <begin position="34"/>
        <end position="54"/>
    </location>
</feature>
<name>A0A538TTW8_UNCEI</name>
<evidence type="ECO:0000313" key="4">
    <source>
        <dbReference type="EMBL" id="TMQ67082.1"/>
    </source>
</evidence>
<reference evidence="4 5" key="1">
    <citation type="journal article" date="2019" name="Nat. Microbiol.">
        <title>Mediterranean grassland soil C-N compound turnover is dependent on rainfall and depth, and is mediated by genomically divergent microorganisms.</title>
        <authorList>
            <person name="Diamond S."/>
            <person name="Andeer P.F."/>
            <person name="Li Z."/>
            <person name="Crits-Christoph A."/>
            <person name="Burstein D."/>
            <person name="Anantharaman K."/>
            <person name="Lane K.R."/>
            <person name="Thomas B.C."/>
            <person name="Pan C."/>
            <person name="Northen T.R."/>
            <person name="Banfield J.F."/>
        </authorList>
    </citation>
    <scope>NUCLEOTIDE SEQUENCE [LARGE SCALE GENOMIC DNA]</scope>
    <source>
        <strain evidence="4">WS_8</strain>
    </source>
</reference>
<dbReference type="AlphaFoldDB" id="A0A538TTW8"/>
<accession>A0A538TTW8</accession>
<organism evidence="4 5">
    <name type="scientific">Eiseniibacteriota bacterium</name>
    <dbReference type="NCBI Taxonomy" id="2212470"/>
    <lineage>
        <taxon>Bacteria</taxon>
        <taxon>Candidatus Eiseniibacteriota</taxon>
    </lineage>
</organism>
<dbReference type="Proteomes" id="UP000316609">
    <property type="component" value="Unassembled WGS sequence"/>
</dbReference>
<evidence type="ECO:0000256" key="1">
    <source>
        <dbReference type="SAM" id="Coils"/>
    </source>
</evidence>
<sequence>MIDPEPDIAPLGHPLERGHGAYQRALILRHALRSAAGGAWVITIAVLLGAAWVLGPDGAWTRFVLVLAAIAIALARGAAQVRRASLTLDGYLERAEHGFPQLRSWLRNAIDLERHPAPHTSPGLAQALAHETRRRLADLPLRSLTPRLEARAPLLSLLAAGAAVVGLGLLMPARVTRSFEILLRPDRASPEVRLAVEPGSVTVSPGTTLAVRARVWGTGRTPRLTREPGPALPAVAEGRAEDGARLWRFDLAQLTHEQSYRVRVASAQSPRYRIALSGDVAPVSFDIEYRAPAYARLPVQRGAAARGDLAALRGTRAHLVVTFDRDLASLAVDLPDGQPARWKSLTPRRWEGDVPIDREGRYVLRARPVRQGGGPEPSEHRFAYSVSPLADQPPVLAVRLPAGDVDLPSGQQIPLDVLAEDDLGLSELTLQVRKDPAGPWTDVPLARFGQRPREARVAAHWDAAPLALLPGETAAFRFVLFDDNAVSGRGRAVSSTFELRFPSLADLYDRVDHHQADAQTALEKVAEQARELQKSLDKLARQPQRQGTDPPQSFERSEELQSALQRQQQLTEQIEQAGTRLQQSVEQAAERQAFEEQLMRKLHEMSQLMDQIQSPDFKEAMRKMQEALDRMDHQPLEQNLNEWRKQNQEMLANLERTVELLKKLRQEERLQSLAQRARELQSQQEALNQEHAAATPRKDDSQREASLPGRQNAAAEQSKQLAEDVRQTETQNDDAKLGEPLEQAAQELSHEAAPSQSQAASAAAQGQKSQAQQAGQQASQSLSKAAEHLSQAAQQAQQKQNELNLAALRRAARDLVSLQRSSEDNMASNTSQAEKSDQQTDLSEGTARVADSLFALARETPFISPRLGEALGRAMNQLSRSGRELGTGNRARGEEAGRAGSQSLNEAVLELRATESSMCNKPGAGQMAGRLDPQRLGQVGQRQSQLNRDSRSLAQRLSQQMRLSTGDREQMRRLGEEQARIREQLEQIKHDEESRRELLGRLDQTAREMKDVEETLQNGTAGSDLEEKQQRILSRLLDAERSVHRRDFEPQRESRPGEDVARSGPPELPADLLRVNDRLRHDLLKAEADRYPAQYRAFVEAYLRSLNGSPR</sequence>
<comment type="caution">
    <text evidence="4">The sequence shown here is derived from an EMBL/GenBank/DDBJ whole genome shotgun (WGS) entry which is preliminary data.</text>
</comment>
<feature type="transmembrane region" description="Helical" evidence="3">
    <location>
        <begin position="152"/>
        <end position="171"/>
    </location>
</feature>